<evidence type="ECO:0000259" key="1">
    <source>
        <dbReference type="Pfam" id="PF17921"/>
    </source>
</evidence>
<dbReference type="Gene3D" id="1.10.340.70">
    <property type="match status" value="1"/>
</dbReference>
<evidence type="ECO:0000313" key="3">
    <source>
        <dbReference type="Proteomes" id="UP000765509"/>
    </source>
</evidence>
<reference evidence="2" key="1">
    <citation type="submission" date="2021-03" db="EMBL/GenBank/DDBJ databases">
        <title>Draft genome sequence of rust myrtle Austropuccinia psidii MF-1, a brazilian biotype.</title>
        <authorList>
            <person name="Quecine M.C."/>
            <person name="Pachon D.M.R."/>
            <person name="Bonatelli M.L."/>
            <person name="Correr F.H."/>
            <person name="Franceschini L.M."/>
            <person name="Leite T.F."/>
            <person name="Margarido G.R.A."/>
            <person name="Almeida C.A."/>
            <person name="Ferrarezi J.A."/>
            <person name="Labate C.A."/>
        </authorList>
    </citation>
    <scope>NUCLEOTIDE SEQUENCE</scope>
    <source>
        <strain evidence="2">MF-1</strain>
    </source>
</reference>
<evidence type="ECO:0000313" key="2">
    <source>
        <dbReference type="EMBL" id="MBW0515039.1"/>
    </source>
</evidence>
<dbReference type="Gene3D" id="3.30.420.10">
    <property type="entry name" value="Ribonuclease H-like superfamily/Ribonuclease H"/>
    <property type="match status" value="1"/>
</dbReference>
<sequence>MIDRDHIFLILQDCHDCPYMGHMSEDRTKERVTSTAWWPQWEQEFSEYINSCEQCQKENRKHGKRYGLLQHIEEPKYPWENINVDLVTGPVPGAKENFNACLVIVDRFSKSVRCLTCHKEDTAIDTSLLFWNNIISTCGFPKIIIGDRDPKSTP</sequence>
<dbReference type="InterPro" id="IPR041588">
    <property type="entry name" value="Integrase_H2C2"/>
</dbReference>
<dbReference type="Pfam" id="PF17921">
    <property type="entry name" value="Integrase_H2C2"/>
    <property type="match status" value="1"/>
</dbReference>
<protein>
    <recommendedName>
        <fullName evidence="1">Integrase zinc-binding domain-containing protein</fullName>
    </recommendedName>
</protein>
<proteinExistence type="predicted"/>
<gene>
    <name evidence="2" type="ORF">O181_054754</name>
</gene>
<feature type="domain" description="Integrase zinc-binding" evidence="1">
    <location>
        <begin position="3"/>
        <end position="60"/>
    </location>
</feature>
<dbReference type="PANTHER" id="PTHR37984:SF5">
    <property type="entry name" value="PROTEIN NYNRIN-LIKE"/>
    <property type="match status" value="1"/>
</dbReference>
<dbReference type="InterPro" id="IPR036397">
    <property type="entry name" value="RNaseH_sf"/>
</dbReference>
<dbReference type="PANTHER" id="PTHR37984">
    <property type="entry name" value="PROTEIN CBG26694"/>
    <property type="match status" value="1"/>
</dbReference>
<dbReference type="InterPro" id="IPR050951">
    <property type="entry name" value="Retrovirus_Pol_polyprotein"/>
</dbReference>
<dbReference type="EMBL" id="AVOT02024405">
    <property type="protein sequence ID" value="MBW0515039.1"/>
    <property type="molecule type" value="Genomic_DNA"/>
</dbReference>
<organism evidence="2 3">
    <name type="scientific">Austropuccinia psidii MF-1</name>
    <dbReference type="NCBI Taxonomy" id="1389203"/>
    <lineage>
        <taxon>Eukaryota</taxon>
        <taxon>Fungi</taxon>
        <taxon>Dikarya</taxon>
        <taxon>Basidiomycota</taxon>
        <taxon>Pucciniomycotina</taxon>
        <taxon>Pucciniomycetes</taxon>
        <taxon>Pucciniales</taxon>
        <taxon>Sphaerophragmiaceae</taxon>
        <taxon>Austropuccinia</taxon>
    </lineage>
</organism>
<comment type="caution">
    <text evidence="2">The sequence shown here is derived from an EMBL/GenBank/DDBJ whole genome shotgun (WGS) entry which is preliminary data.</text>
</comment>
<dbReference type="AlphaFoldDB" id="A0A9Q3E555"/>
<accession>A0A9Q3E555</accession>
<dbReference type="Proteomes" id="UP000765509">
    <property type="component" value="Unassembled WGS sequence"/>
</dbReference>
<name>A0A9Q3E555_9BASI</name>
<dbReference type="InterPro" id="IPR012337">
    <property type="entry name" value="RNaseH-like_sf"/>
</dbReference>
<dbReference type="SUPFAM" id="SSF53098">
    <property type="entry name" value="Ribonuclease H-like"/>
    <property type="match status" value="1"/>
</dbReference>
<dbReference type="GO" id="GO:0003676">
    <property type="term" value="F:nucleic acid binding"/>
    <property type="evidence" value="ECO:0007669"/>
    <property type="project" value="InterPro"/>
</dbReference>
<keyword evidence="3" id="KW-1185">Reference proteome</keyword>